<protein>
    <submittedName>
        <fullName evidence="1">Uncharacterized protein</fullName>
    </submittedName>
</protein>
<organism evidence="1 2">
    <name type="scientific">Maritalea myrionectae</name>
    <dbReference type="NCBI Taxonomy" id="454601"/>
    <lineage>
        <taxon>Bacteria</taxon>
        <taxon>Pseudomonadati</taxon>
        <taxon>Pseudomonadota</taxon>
        <taxon>Alphaproteobacteria</taxon>
        <taxon>Hyphomicrobiales</taxon>
        <taxon>Devosiaceae</taxon>
        <taxon>Maritalea</taxon>
    </lineage>
</organism>
<dbReference type="AlphaFoldDB" id="A0A2R4MG85"/>
<name>A0A2R4MG85_9HYPH</name>
<dbReference type="KEGG" id="mmyr:MXMO3_02508"/>
<proteinExistence type="predicted"/>
<evidence type="ECO:0000313" key="1">
    <source>
        <dbReference type="EMBL" id="AVX05020.1"/>
    </source>
</evidence>
<reference evidence="1 2" key="1">
    <citation type="submission" date="2017-05" db="EMBL/GenBank/DDBJ databases">
        <title>Genome Analysis of Maritalea myrionectae HL2708#5.</title>
        <authorList>
            <consortium name="Cotde Inc.-PKNU"/>
            <person name="Jang D."/>
            <person name="Oh H.-M."/>
        </authorList>
    </citation>
    <scope>NUCLEOTIDE SEQUENCE [LARGE SCALE GENOMIC DNA]</scope>
    <source>
        <strain evidence="1 2">HL2708#5</strain>
    </source>
</reference>
<keyword evidence="2" id="KW-1185">Reference proteome</keyword>
<sequence>MHSPVDQALAKTGLKDLKVLLIAASAPCFHFLDFVRLQSRNSAG</sequence>
<accession>A0A2R4MG85</accession>
<dbReference type="STRING" id="1122213.GCA_000423365_00145"/>
<evidence type="ECO:0000313" key="2">
    <source>
        <dbReference type="Proteomes" id="UP000258927"/>
    </source>
</evidence>
<dbReference type="EMBL" id="CP021330">
    <property type="protein sequence ID" value="AVX05020.1"/>
    <property type="molecule type" value="Genomic_DNA"/>
</dbReference>
<gene>
    <name evidence="1" type="ORF">MXMO3_02508</name>
</gene>
<dbReference type="Proteomes" id="UP000258927">
    <property type="component" value="Chromosome"/>
</dbReference>